<gene>
    <name evidence="4" type="ORF">CCAM_LOCUS42610</name>
</gene>
<dbReference type="EMBL" id="OOIL02006718">
    <property type="protein sequence ID" value="VFR00835.1"/>
    <property type="molecule type" value="Genomic_DNA"/>
</dbReference>
<feature type="region of interest" description="Disordered" evidence="1">
    <location>
        <begin position="205"/>
        <end position="255"/>
    </location>
</feature>
<dbReference type="InterPro" id="IPR016197">
    <property type="entry name" value="Chromo-like_dom_sf"/>
</dbReference>
<organism evidence="4 5">
    <name type="scientific">Cuscuta campestris</name>
    <dbReference type="NCBI Taxonomy" id="132261"/>
    <lineage>
        <taxon>Eukaryota</taxon>
        <taxon>Viridiplantae</taxon>
        <taxon>Streptophyta</taxon>
        <taxon>Embryophyta</taxon>
        <taxon>Tracheophyta</taxon>
        <taxon>Spermatophyta</taxon>
        <taxon>Magnoliopsida</taxon>
        <taxon>eudicotyledons</taxon>
        <taxon>Gunneridae</taxon>
        <taxon>Pentapetalae</taxon>
        <taxon>asterids</taxon>
        <taxon>lamiids</taxon>
        <taxon>Solanales</taxon>
        <taxon>Convolvulaceae</taxon>
        <taxon>Cuscuteae</taxon>
        <taxon>Cuscuta</taxon>
        <taxon>Cuscuta subgen. Grammica</taxon>
        <taxon>Cuscuta sect. Cleistogrammica</taxon>
    </lineage>
</organism>
<sequence length="727" mass="81835">MTDASSTTADLEAKVGEMGHAVHQMQRDFDFRLTRIDAALAAMQTNLAALQVGGGGRVGRHGDDHEGPRNGETPPEERLRCVTMMLEGPAADWFRWRRNNGLIDGWEDFVEKFKLRFDPLHYVDYLGQLARVRQVGGVMDYQAAFERVLTHVTDVPEQHLQSLFHAGLKNHLQHEISLLKPTTLSASFALARELEAKHNAIVQSVGSRSGSWNPNASRSFTPGGRGTQHGGSNSTLGKPSILGSPPAVSTNSRESTASTLIRLLSRAEKMEKDAKGLCYNCDKKWSRDHKCGRFVLMMGEEEGDDEEPDMEEEVDVTADISSLHIDLYVLQIHGHDVVLGVQWLRQLGRVAHDYEKVTMEFTWLGQGVTLRGESPTAKLMTFNQLRTLHASKDVEAYVELMAIQETKQDTPDPPLPAAITQLLDEFGAVFEEPKGMPPRRDADHRIFLQPGTKPVNVHPYRFRIEYKTGASNRVADALSRIHDTSEEVHTLLTISVPVSSLMAELQQENQVQEDLVKRHREHQQGELAEPYSVVDGLLYHGRRLCVSSTSPLRVQLIKEHHDTVMAGHPGVQRTFLRLAQIFFWPKMRAEVREYVGRPQPLPDEFLQGQPVSKPVRVHASRQILRRGKLVQQYLVEWSDGTREDATWEPSEVVRHFYPDVHLEDKVFSQDGGSDTVQHEDGEGSNGRAEDDHEAEVTGTMGEEPGTSGARRRRDRKVPAWHKDYLLH</sequence>
<dbReference type="AlphaFoldDB" id="A0A484NLZ2"/>
<proteinExistence type="predicted"/>
<feature type="domain" description="Integrase zinc-binding" evidence="3">
    <location>
        <begin position="551"/>
        <end position="595"/>
    </location>
</feature>
<dbReference type="Pfam" id="PF17921">
    <property type="entry name" value="Integrase_H2C2"/>
    <property type="match status" value="1"/>
</dbReference>
<protein>
    <recommendedName>
        <fullName evidence="6">Chromo domain-containing protein</fullName>
    </recommendedName>
</protein>
<evidence type="ECO:0000313" key="4">
    <source>
        <dbReference type="EMBL" id="VFR00835.1"/>
    </source>
</evidence>
<dbReference type="PANTHER" id="PTHR37984">
    <property type="entry name" value="PROTEIN CBG26694"/>
    <property type="match status" value="1"/>
</dbReference>
<dbReference type="InterPro" id="IPR050951">
    <property type="entry name" value="Retrovirus_Pol_polyprotein"/>
</dbReference>
<dbReference type="InterPro" id="IPR005162">
    <property type="entry name" value="Retrotrans_gag_dom"/>
</dbReference>
<keyword evidence="5" id="KW-1185">Reference proteome</keyword>
<feature type="compositionally biased region" description="Basic and acidic residues" evidence="1">
    <location>
        <begin position="60"/>
        <end position="75"/>
    </location>
</feature>
<dbReference type="InterPro" id="IPR041588">
    <property type="entry name" value="Integrase_H2C2"/>
</dbReference>
<accession>A0A484NLZ2</accession>
<evidence type="ECO:0000313" key="5">
    <source>
        <dbReference type="Proteomes" id="UP000595140"/>
    </source>
</evidence>
<dbReference type="Proteomes" id="UP000595140">
    <property type="component" value="Unassembled WGS sequence"/>
</dbReference>
<feature type="domain" description="Retrotransposon gag" evidence="2">
    <location>
        <begin position="82"/>
        <end position="169"/>
    </location>
</feature>
<evidence type="ECO:0000259" key="3">
    <source>
        <dbReference type="Pfam" id="PF17921"/>
    </source>
</evidence>
<dbReference type="PANTHER" id="PTHR37984:SF15">
    <property type="entry name" value="INTEGRASE CATALYTIC DOMAIN-CONTAINING PROTEIN"/>
    <property type="match status" value="1"/>
</dbReference>
<evidence type="ECO:0000259" key="2">
    <source>
        <dbReference type="Pfam" id="PF03732"/>
    </source>
</evidence>
<dbReference type="Gene3D" id="1.10.340.70">
    <property type="match status" value="1"/>
</dbReference>
<dbReference type="OrthoDB" id="1749531at2759"/>
<dbReference type="Pfam" id="PF03732">
    <property type="entry name" value="Retrotrans_gag"/>
    <property type="match status" value="1"/>
</dbReference>
<name>A0A484NLZ2_9ASTE</name>
<dbReference type="SUPFAM" id="SSF54160">
    <property type="entry name" value="Chromo domain-like"/>
    <property type="match status" value="1"/>
</dbReference>
<feature type="region of interest" description="Disordered" evidence="1">
    <location>
        <begin position="54"/>
        <end position="75"/>
    </location>
</feature>
<feature type="region of interest" description="Disordered" evidence="1">
    <location>
        <begin position="667"/>
        <end position="715"/>
    </location>
</feature>
<reference evidence="4 5" key="1">
    <citation type="submission" date="2018-04" db="EMBL/GenBank/DDBJ databases">
        <authorList>
            <person name="Vogel A."/>
        </authorList>
    </citation>
    <scope>NUCLEOTIDE SEQUENCE [LARGE SCALE GENOMIC DNA]</scope>
</reference>
<dbReference type="CDD" id="cd00024">
    <property type="entry name" value="CD_CSD"/>
    <property type="match status" value="1"/>
</dbReference>
<feature type="compositionally biased region" description="Polar residues" evidence="1">
    <location>
        <begin position="205"/>
        <end position="220"/>
    </location>
</feature>
<evidence type="ECO:0008006" key="6">
    <source>
        <dbReference type="Google" id="ProtNLM"/>
    </source>
</evidence>
<evidence type="ECO:0000256" key="1">
    <source>
        <dbReference type="SAM" id="MobiDB-lite"/>
    </source>
</evidence>